<dbReference type="PANTHER" id="PTHR12877:SF16">
    <property type="entry name" value="RHO GUANINE NUCLEOTIDE EXCHANGE FACTOR 10-LIKE PROTEIN"/>
    <property type="match status" value="1"/>
</dbReference>
<accession>A0ABM3WTS5</accession>
<feature type="compositionally biased region" description="Basic and acidic residues" evidence="2">
    <location>
        <begin position="189"/>
        <end position="199"/>
    </location>
</feature>
<feature type="region of interest" description="Disordered" evidence="2">
    <location>
        <begin position="1"/>
        <end position="211"/>
    </location>
</feature>
<organism evidence="3 4">
    <name type="scientific">Erinaceus europaeus</name>
    <name type="common">Western European hedgehog</name>
    <dbReference type="NCBI Taxonomy" id="9365"/>
    <lineage>
        <taxon>Eukaryota</taxon>
        <taxon>Metazoa</taxon>
        <taxon>Chordata</taxon>
        <taxon>Craniata</taxon>
        <taxon>Vertebrata</taxon>
        <taxon>Euteleostomi</taxon>
        <taxon>Mammalia</taxon>
        <taxon>Eutheria</taxon>
        <taxon>Laurasiatheria</taxon>
        <taxon>Eulipotyphla</taxon>
        <taxon>Erinaceidae</taxon>
        <taxon>Erinaceinae</taxon>
        <taxon>Erinaceus</taxon>
    </lineage>
</organism>
<sequence>IRSYSLTCSLTDSSIPAGDQLVPGDPGPSPEAEEDPGELFSFEDSDIDDGDTRVGLGGPGIAQKDPDAPLIHLDSAPVHDPEPEAAATPQTQVPTGLSNAEDAVEAASAGAQHSSWKRKSSRHTERFTFPTLDEDVIYEDVPFEDDTHPPGAESGLLGEHLHRDGAPRDAEDLGWSSSEFESYSEDSGEDTKPEAEPAKHRVSFQPKLSPDLTRLKERYSRTKRDILAVRAGGRGTQELRHKYDSKMTQLMKAAKSGTKDGLEKTRIAVMRKVSFLHRKDTLGEARGAGRSGWGARPRWWGPVDELGLRGPEGS</sequence>
<name>A0ABM3WTS5_ERIEU</name>
<evidence type="ECO:0000256" key="2">
    <source>
        <dbReference type="SAM" id="MobiDB-lite"/>
    </source>
</evidence>
<feature type="compositionally biased region" description="Acidic residues" evidence="2">
    <location>
        <begin position="132"/>
        <end position="144"/>
    </location>
</feature>
<feature type="compositionally biased region" description="Basic and acidic residues" evidence="2">
    <location>
        <begin position="159"/>
        <end position="171"/>
    </location>
</feature>
<evidence type="ECO:0000313" key="3">
    <source>
        <dbReference type="Proteomes" id="UP001652624"/>
    </source>
</evidence>
<feature type="compositionally biased region" description="Acidic residues" evidence="2">
    <location>
        <begin position="31"/>
        <end position="49"/>
    </location>
</feature>
<feature type="compositionally biased region" description="Polar residues" evidence="2">
    <location>
        <begin position="88"/>
        <end position="98"/>
    </location>
</feature>
<keyword evidence="3" id="KW-1185">Reference proteome</keyword>
<dbReference type="InterPro" id="IPR039919">
    <property type="entry name" value="ARHGEF10/ARHGEF17"/>
</dbReference>
<reference evidence="4" key="1">
    <citation type="submission" date="2025-08" db="UniProtKB">
        <authorList>
            <consortium name="RefSeq"/>
        </authorList>
    </citation>
    <scope>IDENTIFICATION</scope>
</reference>
<dbReference type="PANTHER" id="PTHR12877">
    <property type="entry name" value="RHO GUANINE NUCLEOTIDE EXCHANGE FACTOR"/>
    <property type="match status" value="1"/>
</dbReference>
<protein>
    <submittedName>
        <fullName evidence="4">Rho guanine nucleotide exchange factor 10-like protein</fullName>
    </submittedName>
</protein>
<feature type="non-terminal residue" evidence="4">
    <location>
        <position position="1"/>
    </location>
</feature>
<dbReference type="GeneID" id="132536329"/>
<dbReference type="RefSeq" id="XP_060039971.1">
    <property type="nucleotide sequence ID" value="XM_060183988.1"/>
</dbReference>
<evidence type="ECO:0000313" key="4">
    <source>
        <dbReference type="RefSeq" id="XP_060039971.1"/>
    </source>
</evidence>
<keyword evidence="1" id="KW-0344">Guanine-nucleotide releasing factor</keyword>
<feature type="compositionally biased region" description="Polar residues" evidence="2">
    <location>
        <begin position="1"/>
        <end position="14"/>
    </location>
</feature>
<gene>
    <name evidence="4" type="primary">LOC132536329</name>
</gene>
<dbReference type="Proteomes" id="UP001652624">
    <property type="component" value="Unplaced"/>
</dbReference>
<evidence type="ECO:0000256" key="1">
    <source>
        <dbReference type="ARBA" id="ARBA00022658"/>
    </source>
</evidence>
<proteinExistence type="predicted"/>